<dbReference type="AlphaFoldDB" id="A0A386B2B4"/>
<reference evidence="15" key="1">
    <citation type="journal article" date="2018" name="Syst. Biol.">
        <title>Mitochondrial Genome Fragmentation Unites the Parasitic Lice of Eutherian Mammals.</title>
        <authorList>
            <person name="Song F."/>
            <person name="Li H."/>
            <person name="Liu G.-H."/>
            <person name="Wang W."/>
            <person name="James P."/>
            <person name="Colwell D.D."/>
            <person name="Tran A."/>
            <person name="Gong S."/>
            <person name="Cai W."/>
            <person name="Shao R."/>
        </authorList>
    </citation>
    <scope>NUCLEOTIDE SEQUENCE</scope>
</reference>
<keyword evidence="10 13" id="KW-0496">Mitochondrion</keyword>
<keyword evidence="6 12" id="KW-0812">Transmembrane</keyword>
<keyword evidence="5" id="KW-0813">Transport</keyword>
<evidence type="ECO:0000256" key="4">
    <source>
        <dbReference type="ARBA" id="ARBA00021009"/>
    </source>
</evidence>
<keyword evidence="9 13" id="KW-0830">Ubiquinone</keyword>
<geneLocation type="mitochondrion" evidence="15"/>
<evidence type="ECO:0000256" key="1">
    <source>
        <dbReference type="ARBA" id="ARBA00003257"/>
    </source>
</evidence>
<evidence type="ECO:0000256" key="8">
    <source>
        <dbReference type="ARBA" id="ARBA00022989"/>
    </source>
</evidence>
<evidence type="ECO:0000256" key="14">
    <source>
        <dbReference type="SAM" id="Phobius"/>
    </source>
</evidence>
<protein>
    <recommendedName>
        <fullName evidence="4 13">NADH-ubiquinone oxidoreductase chain 1</fullName>
        <ecNumber evidence="13">7.1.1.2</ecNumber>
    </recommendedName>
</protein>
<evidence type="ECO:0000256" key="11">
    <source>
        <dbReference type="ARBA" id="ARBA00023136"/>
    </source>
</evidence>
<dbReference type="EC" id="7.1.1.2" evidence="13"/>
<organism evidence="15">
    <name type="scientific">Amyrsidea minuta</name>
    <dbReference type="NCBI Taxonomy" id="2364307"/>
    <lineage>
        <taxon>Eukaryota</taxon>
        <taxon>Metazoa</taxon>
        <taxon>Ecdysozoa</taxon>
        <taxon>Arthropoda</taxon>
        <taxon>Hexapoda</taxon>
        <taxon>Insecta</taxon>
        <taxon>Pterygota</taxon>
        <taxon>Neoptera</taxon>
        <taxon>Paraneoptera</taxon>
        <taxon>Psocodea</taxon>
        <taxon>Troctomorpha</taxon>
        <taxon>Phthiraptera</taxon>
        <taxon>Amblycera</taxon>
        <taxon>Menoponidae</taxon>
        <taxon>Amyrsidea</taxon>
    </lineage>
</organism>
<dbReference type="GO" id="GO:0009060">
    <property type="term" value="P:aerobic respiration"/>
    <property type="evidence" value="ECO:0007669"/>
    <property type="project" value="TreeGrafter"/>
</dbReference>
<keyword evidence="7" id="KW-0999">Mitochondrion inner membrane</keyword>
<dbReference type="GO" id="GO:0008137">
    <property type="term" value="F:NADH dehydrogenase (ubiquinone) activity"/>
    <property type="evidence" value="ECO:0007669"/>
    <property type="project" value="UniProtKB-EC"/>
</dbReference>
<feature type="transmembrane region" description="Helical" evidence="14">
    <location>
        <begin position="288"/>
        <end position="306"/>
    </location>
</feature>
<comment type="function">
    <text evidence="1">Core subunit of the mitochondrial membrane respiratory chain NADH dehydrogenase (Complex I) that is believed to belong to the minimal assembly required for catalysis. Complex I functions in the transfer of electrons from NADH to the respiratory chain. The immediate electron acceptor for the enzyme is believed to be ubiquinone.</text>
</comment>
<evidence type="ECO:0000256" key="6">
    <source>
        <dbReference type="ARBA" id="ARBA00022692"/>
    </source>
</evidence>
<evidence type="ECO:0000256" key="12">
    <source>
        <dbReference type="RuleBase" id="RU000471"/>
    </source>
</evidence>
<dbReference type="PROSITE" id="PS00668">
    <property type="entry name" value="COMPLEX1_ND1_2"/>
    <property type="match status" value="1"/>
</dbReference>
<dbReference type="GO" id="GO:0003954">
    <property type="term" value="F:NADH dehydrogenase activity"/>
    <property type="evidence" value="ECO:0007669"/>
    <property type="project" value="TreeGrafter"/>
</dbReference>
<evidence type="ECO:0000256" key="13">
    <source>
        <dbReference type="RuleBase" id="RU000473"/>
    </source>
</evidence>
<sequence>MYSMKTIIISYVQLVVLVICVMLAVAFFSLFERKILSYVHFRKGPNKVSILGIMQPISDAMKLISKDDSPSTWSNKFYYYISPVFMMMISLVSWWCFPMMWVNHSSFSSGLVVMMILGTTVYGILISGWSSNSKYSTIGGMRSVALSISYEVLLGFMFVALLSFSCHYSMMLFHVFYFCKFVVLSPLIFILFVLSSIAELGRTPFDLAEGESELVSGYSVEYGGICYTLIFLSENVMIVFSSFLISFLFISSLCNIWGYILFTFILLLMCLVRGILPRIRYDQVMIMCWIWFLPMMITLVNHLWLLKFIN</sequence>
<feature type="transmembrane region" description="Helical" evidence="14">
    <location>
        <begin position="225"/>
        <end position="250"/>
    </location>
</feature>
<evidence type="ECO:0000256" key="7">
    <source>
        <dbReference type="ARBA" id="ARBA00022792"/>
    </source>
</evidence>
<dbReference type="PANTHER" id="PTHR11432:SF3">
    <property type="entry name" value="NADH-UBIQUINONE OXIDOREDUCTASE CHAIN 1"/>
    <property type="match status" value="1"/>
</dbReference>
<dbReference type="InterPro" id="IPR018086">
    <property type="entry name" value="NADH_UbQ_OxRdtase_su1_CS"/>
</dbReference>
<comment type="catalytic activity">
    <reaction evidence="13">
        <text>a ubiquinone + NADH + 5 H(+)(in) = a ubiquinol + NAD(+) + 4 H(+)(out)</text>
        <dbReference type="Rhea" id="RHEA:29091"/>
        <dbReference type="Rhea" id="RHEA-COMP:9565"/>
        <dbReference type="Rhea" id="RHEA-COMP:9566"/>
        <dbReference type="ChEBI" id="CHEBI:15378"/>
        <dbReference type="ChEBI" id="CHEBI:16389"/>
        <dbReference type="ChEBI" id="CHEBI:17976"/>
        <dbReference type="ChEBI" id="CHEBI:57540"/>
        <dbReference type="ChEBI" id="CHEBI:57945"/>
        <dbReference type="EC" id="7.1.1.2"/>
    </reaction>
</comment>
<comment type="subcellular location">
    <subcellularLocation>
        <location evidence="2 12">Mitochondrion inner membrane</location>
        <topology evidence="2 12">Multi-pass membrane protein</topology>
    </subcellularLocation>
</comment>
<evidence type="ECO:0000256" key="9">
    <source>
        <dbReference type="ARBA" id="ARBA00023075"/>
    </source>
</evidence>
<feature type="transmembrane region" description="Helical" evidence="14">
    <location>
        <begin position="77"/>
        <end position="101"/>
    </location>
</feature>
<feature type="transmembrane region" description="Helical" evidence="14">
    <location>
        <begin position="7"/>
        <end position="28"/>
    </location>
</feature>
<evidence type="ECO:0000256" key="5">
    <source>
        <dbReference type="ARBA" id="ARBA00022448"/>
    </source>
</evidence>
<dbReference type="PANTHER" id="PTHR11432">
    <property type="entry name" value="NADH DEHYDROGENASE SUBUNIT 1"/>
    <property type="match status" value="1"/>
</dbReference>
<evidence type="ECO:0000256" key="3">
    <source>
        <dbReference type="ARBA" id="ARBA00010535"/>
    </source>
</evidence>
<name>A0A386B2B4_9NEOP</name>
<dbReference type="InterPro" id="IPR001694">
    <property type="entry name" value="NADH_UbQ_OxRdtase_su1/FPO"/>
</dbReference>
<feature type="transmembrane region" description="Helical" evidence="14">
    <location>
        <begin position="256"/>
        <end position="276"/>
    </location>
</feature>
<dbReference type="Pfam" id="PF00146">
    <property type="entry name" value="NADHdh"/>
    <property type="match status" value="1"/>
</dbReference>
<feature type="transmembrane region" description="Helical" evidence="14">
    <location>
        <begin position="107"/>
        <end position="131"/>
    </location>
</feature>
<evidence type="ECO:0000256" key="2">
    <source>
        <dbReference type="ARBA" id="ARBA00004448"/>
    </source>
</evidence>
<keyword evidence="8 14" id="KW-1133">Transmembrane helix</keyword>
<evidence type="ECO:0000256" key="10">
    <source>
        <dbReference type="ARBA" id="ARBA00023128"/>
    </source>
</evidence>
<accession>A0A386B2B4</accession>
<feature type="transmembrane region" description="Helical" evidence="14">
    <location>
        <begin position="171"/>
        <end position="194"/>
    </location>
</feature>
<comment type="similarity">
    <text evidence="3 12">Belongs to the complex I subunit 1 family.</text>
</comment>
<evidence type="ECO:0000313" key="15">
    <source>
        <dbReference type="EMBL" id="AYC65885.1"/>
    </source>
</evidence>
<proteinExistence type="inferred from homology"/>
<keyword evidence="12" id="KW-0520">NAD</keyword>
<keyword evidence="11 14" id="KW-0472">Membrane</keyword>
<gene>
    <name evidence="15" type="primary">ND1</name>
</gene>
<dbReference type="GO" id="GO:0005743">
    <property type="term" value="C:mitochondrial inner membrane"/>
    <property type="evidence" value="ECO:0007669"/>
    <property type="project" value="UniProtKB-SubCell"/>
</dbReference>
<dbReference type="EMBL" id="MH001227">
    <property type="protein sequence ID" value="AYC65885.1"/>
    <property type="molecule type" value="Genomic_DNA"/>
</dbReference>
<feature type="transmembrane region" description="Helical" evidence="14">
    <location>
        <begin position="143"/>
        <end position="165"/>
    </location>
</feature>